<dbReference type="Proteomes" id="UP000663856">
    <property type="component" value="Unassembled WGS sequence"/>
</dbReference>
<evidence type="ECO:0000313" key="2">
    <source>
        <dbReference type="EMBL" id="CAF2147659.1"/>
    </source>
</evidence>
<gene>
    <name evidence="2" type="ORF">WKI299_LOCUS29629</name>
</gene>
<evidence type="ECO:0000256" key="1">
    <source>
        <dbReference type="SAM" id="MobiDB-lite"/>
    </source>
</evidence>
<dbReference type="AlphaFoldDB" id="A0A816XMF4"/>
<dbReference type="EMBL" id="CAJNRF010013339">
    <property type="protein sequence ID" value="CAF2147659.1"/>
    <property type="molecule type" value="Genomic_DNA"/>
</dbReference>
<protein>
    <submittedName>
        <fullName evidence="2">Uncharacterized protein</fullName>
    </submittedName>
</protein>
<organism evidence="2 3">
    <name type="scientific">Rotaria magnacalcarata</name>
    <dbReference type="NCBI Taxonomy" id="392030"/>
    <lineage>
        <taxon>Eukaryota</taxon>
        <taxon>Metazoa</taxon>
        <taxon>Spiralia</taxon>
        <taxon>Gnathifera</taxon>
        <taxon>Rotifera</taxon>
        <taxon>Eurotatoria</taxon>
        <taxon>Bdelloidea</taxon>
        <taxon>Philodinida</taxon>
        <taxon>Philodinidae</taxon>
        <taxon>Rotaria</taxon>
    </lineage>
</organism>
<feature type="compositionally biased region" description="Acidic residues" evidence="1">
    <location>
        <begin position="16"/>
        <end position="32"/>
    </location>
</feature>
<accession>A0A816XMF4</accession>
<reference evidence="2" key="1">
    <citation type="submission" date="2021-02" db="EMBL/GenBank/DDBJ databases">
        <authorList>
            <person name="Nowell W R."/>
        </authorList>
    </citation>
    <scope>NUCLEOTIDE SEQUENCE</scope>
</reference>
<name>A0A816XMF4_9BILA</name>
<comment type="caution">
    <text evidence="2">The sequence shown here is derived from an EMBL/GenBank/DDBJ whole genome shotgun (WGS) entry which is preliminary data.</text>
</comment>
<feature type="region of interest" description="Disordered" evidence="1">
    <location>
        <begin position="1"/>
        <end position="50"/>
    </location>
</feature>
<evidence type="ECO:0000313" key="3">
    <source>
        <dbReference type="Proteomes" id="UP000663856"/>
    </source>
</evidence>
<proteinExistence type="predicted"/>
<sequence>MPVITCPGRGVRPGNDDESGSESNDEESDDCGSDGNKRLQANEVDDSAYQTSLNSPAEEEFMRLPCFSHSLQLVVNDGIKASGTALSCLKKVANDGIKASGTALSCLKKVAELTRLAHCSTPFAERLEKSIIECRELTELGGTVNSKQ</sequence>